<feature type="transmembrane region" description="Helical" evidence="2">
    <location>
        <begin position="240"/>
        <end position="260"/>
    </location>
</feature>
<proteinExistence type="predicted"/>
<keyword evidence="2" id="KW-0812">Transmembrane</keyword>
<dbReference type="EMBL" id="HBEC01018894">
    <property type="protein sequence ID" value="CAD8288825.1"/>
    <property type="molecule type" value="Transcribed_RNA"/>
</dbReference>
<keyword evidence="2" id="KW-1133">Transmembrane helix</keyword>
<protein>
    <submittedName>
        <fullName evidence="3">Uncharacterized protein</fullName>
    </submittedName>
</protein>
<evidence type="ECO:0000313" key="3">
    <source>
        <dbReference type="EMBL" id="CAD8288825.1"/>
    </source>
</evidence>
<feature type="region of interest" description="Disordered" evidence="1">
    <location>
        <begin position="46"/>
        <end position="68"/>
    </location>
</feature>
<evidence type="ECO:0000256" key="1">
    <source>
        <dbReference type="SAM" id="MobiDB-lite"/>
    </source>
</evidence>
<reference evidence="3" key="1">
    <citation type="submission" date="2021-01" db="EMBL/GenBank/DDBJ databases">
        <authorList>
            <person name="Corre E."/>
            <person name="Pelletier E."/>
            <person name="Niang G."/>
            <person name="Scheremetjew M."/>
            <person name="Finn R."/>
            <person name="Kale V."/>
            <person name="Holt S."/>
            <person name="Cochrane G."/>
            <person name="Meng A."/>
            <person name="Brown T."/>
            <person name="Cohen L."/>
        </authorList>
    </citation>
    <scope>NUCLEOTIDE SEQUENCE</scope>
    <source>
        <strain evidence="3">CCMP219</strain>
    </source>
</reference>
<feature type="transmembrane region" description="Helical" evidence="2">
    <location>
        <begin position="177"/>
        <end position="196"/>
    </location>
</feature>
<feature type="transmembrane region" description="Helical" evidence="2">
    <location>
        <begin position="76"/>
        <end position="98"/>
    </location>
</feature>
<name>A0A7R9V971_9CHLO</name>
<feature type="transmembrane region" description="Helical" evidence="2">
    <location>
        <begin position="208"/>
        <end position="228"/>
    </location>
</feature>
<keyword evidence="2" id="KW-0472">Membrane</keyword>
<evidence type="ECO:0000256" key="2">
    <source>
        <dbReference type="SAM" id="Phobius"/>
    </source>
</evidence>
<dbReference type="AlphaFoldDB" id="A0A7R9V971"/>
<accession>A0A7R9V971</accession>
<feature type="compositionally biased region" description="Polar residues" evidence="1">
    <location>
        <begin position="46"/>
        <end position="56"/>
    </location>
</feature>
<sequence>MDAVRAGGQKASGSCEVQSSSYDGEPSCLQSQLLFPRLWAQQRQSRNNVHSGNIGSSDRKGTGSGDGASQRRLRTVALLPTLTAVSLCAQAVIALSWLSKSSGAGAFVLAVSAAALAACALAFVFCWPAHFGVREYVALSPLSGAIMRAGLPNGLPALALLLGLWTPSEPSVYAPMSKVMCIAPAFVSTVINVLIVKLAASVEEQRKLLWHNLFNDQLDLLFVVLLWLAVSDQEAPTSTIMTIFMMRLNVGLFVVSLTPYTPAPASLQRAL</sequence>
<feature type="transmembrane region" description="Helical" evidence="2">
    <location>
        <begin position="145"/>
        <end position="165"/>
    </location>
</feature>
<organism evidence="3">
    <name type="scientific">Chlamydomonas euryale</name>
    <dbReference type="NCBI Taxonomy" id="1486919"/>
    <lineage>
        <taxon>Eukaryota</taxon>
        <taxon>Viridiplantae</taxon>
        <taxon>Chlorophyta</taxon>
        <taxon>core chlorophytes</taxon>
        <taxon>Chlorophyceae</taxon>
        <taxon>CS clade</taxon>
        <taxon>Chlamydomonadales</taxon>
        <taxon>Chlamydomonadaceae</taxon>
        <taxon>Chlamydomonas</taxon>
    </lineage>
</organism>
<gene>
    <name evidence="3" type="ORF">CEUR00632_LOCUS8864</name>
</gene>
<feature type="transmembrane region" description="Helical" evidence="2">
    <location>
        <begin position="104"/>
        <end position="133"/>
    </location>
</feature>